<evidence type="ECO:0000256" key="7">
    <source>
        <dbReference type="SAM" id="MobiDB-lite"/>
    </source>
</evidence>
<gene>
    <name evidence="8" type="primary">ALB1</name>
    <name evidence="8" type="ORF">FIM1_4279</name>
</gene>
<proteinExistence type="predicted"/>
<sequence length="161" mass="17981">MPSKNSINRPKQKVNLNRKIHQRAAKRDAMERKGLLAPARSSELSKSGQLKSVPLDLYKGERLSQGPTTTHTLSKKRAKKIERNLKYVEQRKLLLDLQSQSEQNGGMQIDAVSSTKKEKVAKKGQLEKMREAISGVLEDIQSQGLTLHTEAGTTLGGQYFI</sequence>
<feature type="compositionally biased region" description="Basic residues" evidence="7">
    <location>
        <begin position="10"/>
        <end position="24"/>
    </location>
</feature>
<keyword evidence="9" id="KW-1185">Reference proteome</keyword>
<evidence type="ECO:0000256" key="3">
    <source>
        <dbReference type="ARBA" id="ARBA00022448"/>
    </source>
</evidence>
<keyword evidence="6" id="KW-0539">Nucleus</keyword>
<keyword evidence="3" id="KW-0813">Transport</keyword>
<evidence type="ECO:0000256" key="2">
    <source>
        <dbReference type="ARBA" id="ARBA00004496"/>
    </source>
</evidence>
<evidence type="ECO:0000256" key="1">
    <source>
        <dbReference type="ARBA" id="ARBA00004123"/>
    </source>
</evidence>
<accession>A0ABX6F5A7</accession>
<dbReference type="Proteomes" id="UP000422736">
    <property type="component" value="Chromosome 6"/>
</dbReference>
<evidence type="ECO:0000256" key="6">
    <source>
        <dbReference type="ARBA" id="ARBA00023242"/>
    </source>
</evidence>
<evidence type="ECO:0000256" key="4">
    <source>
        <dbReference type="ARBA" id="ARBA00022490"/>
    </source>
</evidence>
<dbReference type="Pfam" id="PF09135">
    <property type="entry name" value="Alb1"/>
    <property type="match status" value="1"/>
</dbReference>
<reference evidence="8 9" key="1">
    <citation type="submission" date="2016-03" db="EMBL/GenBank/DDBJ databases">
        <title>How can Kluyveromyces marxianus grow so fast - potential evolutionary course in Saccharomyces Complex revealed by comparative genomics.</title>
        <authorList>
            <person name="Mo W."/>
            <person name="Lu W."/>
            <person name="Yang X."/>
            <person name="Qi J."/>
            <person name="Lv H."/>
        </authorList>
    </citation>
    <scope>NUCLEOTIDE SEQUENCE [LARGE SCALE GENOMIC DNA]</scope>
    <source>
        <strain evidence="8 9">FIM1</strain>
    </source>
</reference>
<organism evidence="8 9">
    <name type="scientific">Kluyveromyces marxianus</name>
    <name type="common">Yeast</name>
    <name type="synonym">Candida kefyr</name>
    <dbReference type="NCBI Taxonomy" id="4911"/>
    <lineage>
        <taxon>Eukaryota</taxon>
        <taxon>Fungi</taxon>
        <taxon>Dikarya</taxon>
        <taxon>Ascomycota</taxon>
        <taxon>Saccharomycotina</taxon>
        <taxon>Saccharomycetes</taxon>
        <taxon>Saccharomycetales</taxon>
        <taxon>Saccharomycetaceae</taxon>
        <taxon>Kluyveromyces</taxon>
    </lineage>
</organism>
<evidence type="ECO:0000313" key="9">
    <source>
        <dbReference type="Proteomes" id="UP000422736"/>
    </source>
</evidence>
<keyword evidence="5" id="KW-0690">Ribosome biogenesis</keyword>
<evidence type="ECO:0000256" key="5">
    <source>
        <dbReference type="ARBA" id="ARBA00022517"/>
    </source>
</evidence>
<dbReference type="InterPro" id="IPR022784">
    <property type="entry name" value="Ribosome_bgen_Alb1"/>
</dbReference>
<evidence type="ECO:0000313" key="8">
    <source>
        <dbReference type="EMBL" id="QGN17543.1"/>
    </source>
</evidence>
<protein>
    <submittedName>
        <fullName evidence="8">Ribosome biogenesis protein ALB1</fullName>
    </submittedName>
</protein>
<feature type="region of interest" description="Disordered" evidence="7">
    <location>
        <begin position="1"/>
        <end position="49"/>
    </location>
</feature>
<name>A0ABX6F5A7_KLUMA</name>
<comment type="subcellular location">
    <subcellularLocation>
        <location evidence="2">Cytoplasm</location>
    </subcellularLocation>
    <subcellularLocation>
        <location evidence="1">Nucleus</location>
    </subcellularLocation>
</comment>
<dbReference type="EMBL" id="CP015059">
    <property type="protein sequence ID" value="QGN17543.1"/>
    <property type="molecule type" value="Genomic_DNA"/>
</dbReference>
<keyword evidence="4" id="KW-0963">Cytoplasm</keyword>
<feature type="compositionally biased region" description="Basic and acidic residues" evidence="7">
    <location>
        <begin position="25"/>
        <end position="34"/>
    </location>
</feature>